<gene>
    <name evidence="1" type="ORF">PIB30_083733</name>
</gene>
<comment type="caution">
    <text evidence="1">The sequence shown here is derived from an EMBL/GenBank/DDBJ whole genome shotgun (WGS) entry which is preliminary data.</text>
</comment>
<reference evidence="1 2" key="1">
    <citation type="journal article" date="2023" name="Plants (Basel)">
        <title>Bridging the Gap: Combining Genomics and Transcriptomics Approaches to Understand Stylosanthes scabra, an Orphan Legume from the Brazilian Caatinga.</title>
        <authorList>
            <person name="Ferreira-Neto J.R.C."/>
            <person name="da Silva M.D."/>
            <person name="Binneck E."/>
            <person name="de Melo N.F."/>
            <person name="da Silva R.H."/>
            <person name="de Melo A.L.T.M."/>
            <person name="Pandolfi V."/>
            <person name="Bustamante F.O."/>
            <person name="Brasileiro-Vidal A.C."/>
            <person name="Benko-Iseppon A.M."/>
        </authorList>
    </citation>
    <scope>NUCLEOTIDE SEQUENCE [LARGE SCALE GENOMIC DNA]</scope>
    <source>
        <tissue evidence="1">Leaves</tissue>
    </source>
</reference>
<dbReference type="PANTHER" id="PTHR45979">
    <property type="entry name" value="PAP/OAS1 SUBSTRATE-BINDING DOMAIN SUPERFAMILY"/>
    <property type="match status" value="1"/>
</dbReference>
<dbReference type="InterPro" id="IPR043519">
    <property type="entry name" value="NT_sf"/>
</dbReference>
<evidence type="ECO:0000313" key="1">
    <source>
        <dbReference type="EMBL" id="MED6176001.1"/>
    </source>
</evidence>
<keyword evidence="2" id="KW-1185">Reference proteome</keyword>
<dbReference type="Gene3D" id="3.30.460.10">
    <property type="entry name" value="Beta Polymerase, domain 2"/>
    <property type="match status" value="1"/>
</dbReference>
<accession>A0ABU6VS26</accession>
<dbReference type="EMBL" id="JASCZI010152369">
    <property type="protein sequence ID" value="MED6176001.1"/>
    <property type="molecule type" value="Genomic_DNA"/>
</dbReference>
<proteinExistence type="predicted"/>
<sequence length="184" mass="21300">MANMKIRRGRFSPSGMKVGLVPKALDNQRWLFAENRAAELLIHLQPFLLTLQSPYNVVSYLKRLLTTRCKISCKVFEVRSVPFKTYLSHGDINLAAFTSNNDCEALIDEVWDLLKSQEKRHDTHKFRVKHVQYIQAKVKILKFAVDDFVVDLSLISLVACVRFIFSNKWSPLQENKAYTSHQVD</sequence>
<dbReference type="InterPro" id="IPR058921">
    <property type="entry name" value="PAP/OAS1-rel"/>
</dbReference>
<dbReference type="SUPFAM" id="SSF81301">
    <property type="entry name" value="Nucleotidyltransferase"/>
    <property type="match status" value="1"/>
</dbReference>
<dbReference type="PANTHER" id="PTHR45979:SF30">
    <property type="entry name" value="NUCLEOTIDYLTRANSFERASE"/>
    <property type="match status" value="1"/>
</dbReference>
<evidence type="ECO:0000313" key="2">
    <source>
        <dbReference type="Proteomes" id="UP001341840"/>
    </source>
</evidence>
<protein>
    <submittedName>
        <fullName evidence="1">Uncharacterized protein</fullName>
    </submittedName>
</protein>
<organism evidence="1 2">
    <name type="scientific">Stylosanthes scabra</name>
    <dbReference type="NCBI Taxonomy" id="79078"/>
    <lineage>
        <taxon>Eukaryota</taxon>
        <taxon>Viridiplantae</taxon>
        <taxon>Streptophyta</taxon>
        <taxon>Embryophyta</taxon>
        <taxon>Tracheophyta</taxon>
        <taxon>Spermatophyta</taxon>
        <taxon>Magnoliopsida</taxon>
        <taxon>eudicotyledons</taxon>
        <taxon>Gunneridae</taxon>
        <taxon>Pentapetalae</taxon>
        <taxon>rosids</taxon>
        <taxon>fabids</taxon>
        <taxon>Fabales</taxon>
        <taxon>Fabaceae</taxon>
        <taxon>Papilionoideae</taxon>
        <taxon>50 kb inversion clade</taxon>
        <taxon>dalbergioids sensu lato</taxon>
        <taxon>Dalbergieae</taxon>
        <taxon>Pterocarpus clade</taxon>
        <taxon>Stylosanthes</taxon>
    </lineage>
</organism>
<dbReference type="Proteomes" id="UP001341840">
    <property type="component" value="Unassembled WGS sequence"/>
</dbReference>
<name>A0ABU6VS26_9FABA</name>